<accession>A0A7S9XFM8</accession>
<proteinExistence type="predicted"/>
<organism evidence="1">
    <name type="scientific">Virus NIOZ-UU157</name>
    <dbReference type="NCBI Taxonomy" id="2763269"/>
    <lineage>
        <taxon>Viruses</taxon>
    </lineage>
</organism>
<gene>
    <name evidence="1" type="ORF">NIOZUU157_00345</name>
</gene>
<dbReference type="EMBL" id="MW030560">
    <property type="protein sequence ID" value="QPI16449.1"/>
    <property type="molecule type" value="Genomic_DNA"/>
</dbReference>
<name>A0A7S9XFM8_9VIRU</name>
<sequence>MISICSQPDDPYFHWQNLVQFYNLEKLGLLKDHRAIFLYKAGRSASEFLNKFKEAYPQNVFIFEDTREQKHYIPTLKIHGVVKYLETDVKDQDLFLIDSDVIFREPIDFNLFQKDNVVYCSDTKGYLGYQYLKTKGDEIVKDMCKFIGVSFETIVEKNDRSGGAQLYYKGIPHSELLDYFKEVEIQSPKLYDVMRTHKTYNDSTPPIQAWTSEMWCVLWILWKRNIETEIVKELDFRWATDPIEMWETHKILHMAGVTSDTKDKFYKGKFILDNPFIHNYDYVDEKSITKIYIEEIINTKNSEKFKKLVSEF</sequence>
<reference evidence="1" key="1">
    <citation type="submission" date="2020-08" db="EMBL/GenBank/DDBJ databases">
        <title>Bridging the membrane lipid divide: bacteria of the FCB group superphylum have the potential to synthesize archaeal ether lipids.</title>
        <authorList>
            <person name="Villanueva L."/>
            <person name="von Meijenfeldt F.A.B."/>
            <person name="Westbye A.B."/>
            <person name="Yadav S."/>
            <person name="Hopmans E.C."/>
            <person name="Dutilh B.E."/>
            <person name="Sinninghe Damste J.S."/>
        </authorList>
    </citation>
    <scope>NUCLEOTIDE SEQUENCE</scope>
    <source>
        <strain evidence="1">NIOZ-UU157</strain>
    </source>
</reference>
<evidence type="ECO:0000313" key="1">
    <source>
        <dbReference type="EMBL" id="QPI16449.1"/>
    </source>
</evidence>
<protein>
    <submittedName>
        <fullName evidence="1">Uncharacterized protein</fullName>
    </submittedName>
</protein>